<dbReference type="GO" id="GO:0008168">
    <property type="term" value="F:methyltransferase activity"/>
    <property type="evidence" value="ECO:0007669"/>
    <property type="project" value="UniProtKB-KW"/>
</dbReference>
<dbReference type="OrthoDB" id="9811589at2"/>
<dbReference type="InterPro" id="IPR029063">
    <property type="entry name" value="SAM-dependent_MTases_sf"/>
</dbReference>
<proteinExistence type="predicted"/>
<keyword evidence="1 4" id="KW-0489">Methyltransferase</keyword>
<dbReference type="EMBL" id="MTJL01000010">
    <property type="protein sequence ID" value="OMI07509.1"/>
    <property type="molecule type" value="Genomic_DNA"/>
</dbReference>
<accession>A0A1R1QS73</accession>
<dbReference type="AlphaFoldDB" id="A0A1R1RUG9"/>
<dbReference type="CDD" id="cd02440">
    <property type="entry name" value="AdoMet_MTases"/>
    <property type="match status" value="1"/>
</dbReference>
<dbReference type="SUPFAM" id="SSF53335">
    <property type="entry name" value="S-adenosyl-L-methionine-dependent methyltransferases"/>
    <property type="match status" value="1"/>
</dbReference>
<protein>
    <submittedName>
        <fullName evidence="4">SAM-dependent methyltransferase</fullName>
    </submittedName>
</protein>
<dbReference type="InterPro" id="IPR041698">
    <property type="entry name" value="Methyltransf_25"/>
</dbReference>
<name>A0A1R1RUG9_9BACI</name>
<reference evidence="4 5" key="1">
    <citation type="submission" date="2017-01" db="EMBL/GenBank/DDBJ databases">
        <title>Bacillus phylogenomics.</title>
        <authorList>
            <person name="Dunlap C."/>
        </authorList>
    </citation>
    <scope>NUCLEOTIDE SEQUENCE [LARGE SCALE GENOMIC DNA]</scope>
    <source>
        <strain evidence="4 5">NRRL B-41282</strain>
    </source>
</reference>
<evidence type="ECO:0000313" key="4">
    <source>
        <dbReference type="EMBL" id="OMI07509.1"/>
    </source>
</evidence>
<keyword evidence="5" id="KW-1185">Reference proteome</keyword>
<dbReference type="Gene3D" id="3.40.50.150">
    <property type="entry name" value="Vaccinia Virus protein VP39"/>
    <property type="match status" value="1"/>
</dbReference>
<feature type="domain" description="Methyltransferase" evidence="3">
    <location>
        <begin position="40"/>
        <end position="136"/>
    </location>
</feature>
<comment type="caution">
    <text evidence="4">The sequence shown here is derived from an EMBL/GenBank/DDBJ whole genome shotgun (WGS) entry which is preliminary data.</text>
</comment>
<evidence type="ECO:0000313" key="5">
    <source>
        <dbReference type="Proteomes" id="UP000187367"/>
    </source>
</evidence>
<accession>A0A1R1RUG9</accession>
<gene>
    <name evidence="4" type="ORF">BW143_06335</name>
</gene>
<dbReference type="Pfam" id="PF13649">
    <property type="entry name" value="Methyltransf_25"/>
    <property type="match status" value="1"/>
</dbReference>
<dbReference type="RefSeq" id="WP_076761933.1">
    <property type="nucleotide sequence ID" value="NZ_JARMMK010000008.1"/>
</dbReference>
<organism evidence="4 5">
    <name type="scientific">Bacillus swezeyi</name>
    <dbReference type="NCBI Taxonomy" id="1925020"/>
    <lineage>
        <taxon>Bacteria</taxon>
        <taxon>Bacillati</taxon>
        <taxon>Bacillota</taxon>
        <taxon>Bacilli</taxon>
        <taxon>Bacillales</taxon>
        <taxon>Bacillaceae</taxon>
        <taxon>Bacillus</taxon>
    </lineage>
</organism>
<dbReference type="Proteomes" id="UP000187367">
    <property type="component" value="Unassembled WGS sequence"/>
</dbReference>
<dbReference type="GO" id="GO:0032259">
    <property type="term" value="P:methylation"/>
    <property type="evidence" value="ECO:0007669"/>
    <property type="project" value="UniProtKB-KW"/>
</dbReference>
<sequence length="251" mass="28435">MIYQGFSGVYDSLMAHAPYDQWVEWIEKSISAQQKENVRILDLACGTGEISVRLAEKGYDVTGVDISEDMLAQAQQKAADRKLQIHFFQQDMRALTGHGQEFDAVVICCDSLNYVIDEKGVLDTFQNVFSLLKDNGLLLFDVHSVYKMDHVFPGSTYADQDEEISVIWQSYAGEAVHSVVHDLTFFVENGGVYERFDESHEQRTFEAEEYSRLLETAGFKVGEITADFSDLKPGAETERHFYIAKKAKTIV</sequence>
<keyword evidence="2" id="KW-0808">Transferase</keyword>
<evidence type="ECO:0000256" key="1">
    <source>
        <dbReference type="ARBA" id="ARBA00022603"/>
    </source>
</evidence>
<dbReference type="PANTHER" id="PTHR43861:SF1">
    <property type="entry name" value="TRANS-ACONITATE 2-METHYLTRANSFERASE"/>
    <property type="match status" value="1"/>
</dbReference>
<dbReference type="PANTHER" id="PTHR43861">
    <property type="entry name" value="TRANS-ACONITATE 2-METHYLTRANSFERASE-RELATED"/>
    <property type="match status" value="1"/>
</dbReference>
<dbReference type="Gene3D" id="2.20.25.110">
    <property type="entry name" value="S-adenosyl-L-methionine-dependent methyltransferases"/>
    <property type="match status" value="1"/>
</dbReference>
<evidence type="ECO:0000256" key="2">
    <source>
        <dbReference type="ARBA" id="ARBA00022679"/>
    </source>
</evidence>
<evidence type="ECO:0000259" key="3">
    <source>
        <dbReference type="Pfam" id="PF13649"/>
    </source>
</evidence>